<dbReference type="SUPFAM" id="SSF103647">
    <property type="entry name" value="TSP type-3 repeat"/>
    <property type="match status" value="1"/>
</dbReference>
<reference evidence="2" key="1">
    <citation type="submission" date="2022-07" db="EMBL/GenBank/DDBJ databases">
        <title>Genome analysis of Parmales, a sister group of diatoms, reveals the evolutionary specialization of diatoms from phago-mixotrophs to photoautotrophs.</title>
        <authorList>
            <person name="Ban H."/>
            <person name="Sato S."/>
            <person name="Yoshikawa S."/>
            <person name="Kazumasa Y."/>
            <person name="Nakamura Y."/>
            <person name="Ichinomiya M."/>
            <person name="Saitoh K."/>
            <person name="Sato N."/>
            <person name="Blanc-Mathieu R."/>
            <person name="Endo H."/>
            <person name="Kuwata A."/>
            <person name="Ogata H."/>
        </authorList>
    </citation>
    <scope>NUCLEOTIDE SEQUENCE</scope>
</reference>
<organism evidence="2 3">
    <name type="scientific">Triparma retinervis</name>
    <dbReference type="NCBI Taxonomy" id="2557542"/>
    <lineage>
        <taxon>Eukaryota</taxon>
        <taxon>Sar</taxon>
        <taxon>Stramenopiles</taxon>
        <taxon>Ochrophyta</taxon>
        <taxon>Bolidophyceae</taxon>
        <taxon>Parmales</taxon>
        <taxon>Triparmaceae</taxon>
        <taxon>Triparma</taxon>
    </lineage>
</organism>
<dbReference type="GO" id="GO:0005509">
    <property type="term" value="F:calcium ion binding"/>
    <property type="evidence" value="ECO:0007669"/>
    <property type="project" value="InterPro"/>
</dbReference>
<dbReference type="Proteomes" id="UP001165082">
    <property type="component" value="Unassembled WGS sequence"/>
</dbReference>
<evidence type="ECO:0000256" key="1">
    <source>
        <dbReference type="SAM" id="MobiDB-lite"/>
    </source>
</evidence>
<comment type="caution">
    <text evidence="2">The sequence shown here is derived from an EMBL/GenBank/DDBJ whole genome shotgun (WGS) entry which is preliminary data.</text>
</comment>
<feature type="compositionally biased region" description="Low complexity" evidence="1">
    <location>
        <begin position="170"/>
        <end position="206"/>
    </location>
</feature>
<evidence type="ECO:0000313" key="3">
    <source>
        <dbReference type="Proteomes" id="UP001165082"/>
    </source>
</evidence>
<dbReference type="EMBL" id="BRXZ01001292">
    <property type="protein sequence ID" value="GMH67487.1"/>
    <property type="molecule type" value="Genomic_DNA"/>
</dbReference>
<accession>A0A9W7E662</accession>
<gene>
    <name evidence="2" type="ORF">TrRE_jg1532</name>
</gene>
<evidence type="ECO:0000313" key="2">
    <source>
        <dbReference type="EMBL" id="GMH67487.1"/>
    </source>
</evidence>
<dbReference type="OrthoDB" id="207022at2759"/>
<feature type="region of interest" description="Disordered" evidence="1">
    <location>
        <begin position="170"/>
        <end position="226"/>
    </location>
</feature>
<dbReference type="InterPro" id="IPR028974">
    <property type="entry name" value="TSP_type-3_rpt"/>
</dbReference>
<evidence type="ECO:0008006" key="4">
    <source>
        <dbReference type="Google" id="ProtNLM"/>
    </source>
</evidence>
<protein>
    <recommendedName>
        <fullName evidence="4">EF-hand domain-containing protein</fullName>
    </recommendedName>
</protein>
<dbReference type="AlphaFoldDB" id="A0A9W7E662"/>
<keyword evidence="3" id="KW-1185">Reference proteome</keyword>
<sequence length="327" mass="32916">MAYPGQQYGAPSRHEPVPVMVDTTGDGIANAVGYDTNGDGQIDAIDYDGDGVIDARVGQPTPAPAIQGYAVNQPPPPAYGAPPPSYGHQQHAAVGMSAPVATGYAAPQRANMPTSVPQSGGRGYVQQPTSYVQQPAYQAPQQVAYQQQPAYQAPRQVAYQQPQQVAYHAPQQPAYHAPQQPAYHAPQQPAYQAPQAPVYNAVASPQPTAPPAAPQVGKTTAGGPGLLDFRSQDQKDVANNPDAVAVKGQGGLLIRGKAATKQGPSGAAKAADKAAIGATVIGAGALGAGAAVAATNPGMIEGAASALGNVGGEVIGAVGGLIGGLFK</sequence>
<proteinExistence type="predicted"/>
<name>A0A9W7E662_9STRA</name>